<dbReference type="EC" id="2.7.13.3" evidence="2"/>
<feature type="transmembrane region" description="Helical" evidence="10">
    <location>
        <begin position="377"/>
        <end position="396"/>
    </location>
</feature>
<keyword evidence="13" id="KW-1185">Reference proteome</keyword>
<dbReference type="GO" id="GO:0046983">
    <property type="term" value="F:protein dimerization activity"/>
    <property type="evidence" value="ECO:0007669"/>
    <property type="project" value="InterPro"/>
</dbReference>
<dbReference type="GO" id="GO:0016020">
    <property type="term" value="C:membrane"/>
    <property type="evidence" value="ECO:0007669"/>
    <property type="project" value="InterPro"/>
</dbReference>
<dbReference type="Proteomes" id="UP001138686">
    <property type="component" value="Unassembled WGS sequence"/>
</dbReference>
<sequence length="627" mass="72449">MKYILPFFLCLSSIGSVHSQGIDTLDTLLLNAYKSNDSSEYYFSKSKKLLKNKADTANYWYFRFFRNDVLRITDSTAYYSNKVIPLLKSLDSLERIRKIYERLYYQELRTGKYEEALGFTQQALTIAEKMKDTGLVSRHTSDISIVYHDFEDYEKGVSYGKKAYKIMDEAKNKNYKYLIFANNATAINFDDWGKADSALFYHYRNVELLKKVDDSLNFTFIFNNIGNTLLKTKRYTEAKKYINRSLVMNTLKGNIYNLATNYTNLATIAYEQGKNTEAKENFILANKFAQESGSIEKIRDVVQQEAWFYKKIGDYKNALEKQEAFYKLRDSVFNDERAAKVTEMETKYETEKKERDLAETRANLAETELEVERKNKFIYGSMAFGLILGLLGYLFYNQQKLKNNQLRREGELKEALAKIETQNKLQEQRLRISRDLHDNIGAQLTFVTSSVDNLKYGLQDKDDKVSDKLTRISAFTTQTIYELRDTIWAMNKENISVEDLQARISNFIDKAGVADSKVKFTFQVAESISKELMLPSIKGMNVYRIIQEGVNNALKYADAKTIIVSILEKDNQLVLSILDDGKGFDLKNTEMGNGLNNIKKRARDLNGRVHINSDNKGTIITLTFPMD</sequence>
<keyword evidence="6 12" id="KW-0418">Kinase</keyword>
<evidence type="ECO:0000256" key="8">
    <source>
        <dbReference type="ARBA" id="ARBA00023012"/>
    </source>
</evidence>
<dbReference type="PANTHER" id="PTHR24421">
    <property type="entry name" value="NITRATE/NITRITE SENSOR PROTEIN NARX-RELATED"/>
    <property type="match status" value="1"/>
</dbReference>
<evidence type="ECO:0000256" key="7">
    <source>
        <dbReference type="ARBA" id="ARBA00022840"/>
    </source>
</evidence>
<keyword evidence="7" id="KW-0067">ATP-binding</keyword>
<dbReference type="SMART" id="SM00387">
    <property type="entry name" value="HATPase_c"/>
    <property type="match status" value="1"/>
</dbReference>
<evidence type="ECO:0000259" key="11">
    <source>
        <dbReference type="PROSITE" id="PS50109"/>
    </source>
</evidence>
<keyword evidence="3" id="KW-0597">Phosphoprotein</keyword>
<gene>
    <name evidence="12" type="ORF">KXJ69_01400</name>
</gene>
<dbReference type="InterPro" id="IPR005467">
    <property type="entry name" value="His_kinase_dom"/>
</dbReference>
<proteinExistence type="predicted"/>
<keyword evidence="8" id="KW-0902">Two-component regulatory system</keyword>
<evidence type="ECO:0000256" key="10">
    <source>
        <dbReference type="SAM" id="Phobius"/>
    </source>
</evidence>
<dbReference type="GO" id="GO:0005524">
    <property type="term" value="F:ATP binding"/>
    <property type="evidence" value="ECO:0007669"/>
    <property type="project" value="UniProtKB-KW"/>
</dbReference>
<keyword evidence="10" id="KW-0812">Transmembrane</keyword>
<dbReference type="Pfam" id="PF07730">
    <property type="entry name" value="HisKA_3"/>
    <property type="match status" value="1"/>
</dbReference>
<comment type="catalytic activity">
    <reaction evidence="1">
        <text>ATP + protein L-histidine = ADP + protein N-phospho-L-histidine.</text>
        <dbReference type="EC" id="2.7.13.3"/>
    </reaction>
</comment>
<evidence type="ECO:0000256" key="5">
    <source>
        <dbReference type="ARBA" id="ARBA00022741"/>
    </source>
</evidence>
<name>A0A9X1JUK8_9FLAO</name>
<keyword evidence="10" id="KW-1133">Transmembrane helix</keyword>
<evidence type="ECO:0000256" key="6">
    <source>
        <dbReference type="ARBA" id="ARBA00022777"/>
    </source>
</evidence>
<organism evidence="12 13">
    <name type="scientific">Halomarinibacterium sedimenti</name>
    <dbReference type="NCBI Taxonomy" id="2857106"/>
    <lineage>
        <taxon>Bacteria</taxon>
        <taxon>Pseudomonadati</taxon>
        <taxon>Bacteroidota</taxon>
        <taxon>Flavobacteriia</taxon>
        <taxon>Flavobacteriales</taxon>
        <taxon>Flavobacteriaceae</taxon>
        <taxon>Halomarinibacterium</taxon>
    </lineage>
</organism>
<comment type="caution">
    <text evidence="12">The sequence shown here is derived from an EMBL/GenBank/DDBJ whole genome shotgun (WGS) entry which is preliminary data.</text>
</comment>
<feature type="domain" description="Histidine kinase" evidence="11">
    <location>
        <begin position="435"/>
        <end position="627"/>
    </location>
</feature>
<evidence type="ECO:0000256" key="4">
    <source>
        <dbReference type="ARBA" id="ARBA00022679"/>
    </source>
</evidence>
<dbReference type="EMBL" id="JAHWDP010000001">
    <property type="protein sequence ID" value="MBW2936740.1"/>
    <property type="molecule type" value="Genomic_DNA"/>
</dbReference>
<evidence type="ECO:0000313" key="12">
    <source>
        <dbReference type="EMBL" id="MBW2936740.1"/>
    </source>
</evidence>
<keyword evidence="10" id="KW-0472">Membrane</keyword>
<dbReference type="InterPro" id="IPR011712">
    <property type="entry name" value="Sig_transdc_His_kin_sub3_dim/P"/>
</dbReference>
<reference evidence="12" key="1">
    <citation type="submission" date="2021-07" db="EMBL/GenBank/DDBJ databases">
        <title>Aureisphaera sp. CAU 1614 isolated from sea sediment.</title>
        <authorList>
            <person name="Kim W."/>
        </authorList>
    </citation>
    <scope>NUCLEOTIDE SEQUENCE</scope>
    <source>
        <strain evidence="12">CAU 1614</strain>
    </source>
</reference>
<dbReference type="Pfam" id="PF02518">
    <property type="entry name" value="HATPase_c"/>
    <property type="match status" value="1"/>
</dbReference>
<evidence type="ECO:0000256" key="2">
    <source>
        <dbReference type="ARBA" id="ARBA00012438"/>
    </source>
</evidence>
<dbReference type="AlphaFoldDB" id="A0A9X1JUK8"/>
<feature type="coiled-coil region" evidence="9">
    <location>
        <begin position="341"/>
        <end position="375"/>
    </location>
</feature>
<evidence type="ECO:0000256" key="1">
    <source>
        <dbReference type="ARBA" id="ARBA00000085"/>
    </source>
</evidence>
<dbReference type="PROSITE" id="PS50109">
    <property type="entry name" value="HIS_KIN"/>
    <property type="match status" value="1"/>
</dbReference>
<accession>A0A9X1JUK8</accession>
<dbReference type="PANTHER" id="PTHR24421:SF10">
    <property type="entry name" value="NITRATE_NITRITE SENSOR PROTEIN NARQ"/>
    <property type="match status" value="1"/>
</dbReference>
<dbReference type="GO" id="GO:0000155">
    <property type="term" value="F:phosphorelay sensor kinase activity"/>
    <property type="evidence" value="ECO:0007669"/>
    <property type="project" value="InterPro"/>
</dbReference>
<evidence type="ECO:0000256" key="9">
    <source>
        <dbReference type="SAM" id="Coils"/>
    </source>
</evidence>
<evidence type="ECO:0000313" key="13">
    <source>
        <dbReference type="Proteomes" id="UP001138686"/>
    </source>
</evidence>
<keyword evidence="5" id="KW-0547">Nucleotide-binding</keyword>
<dbReference type="InterPro" id="IPR050482">
    <property type="entry name" value="Sensor_HK_TwoCompSys"/>
</dbReference>
<dbReference type="CDD" id="cd16917">
    <property type="entry name" value="HATPase_UhpB-NarQ-NarX-like"/>
    <property type="match status" value="1"/>
</dbReference>
<keyword evidence="9" id="KW-0175">Coiled coil</keyword>
<dbReference type="RefSeq" id="WP_219050551.1">
    <property type="nucleotide sequence ID" value="NZ_JAHWDP010000001.1"/>
</dbReference>
<evidence type="ECO:0000256" key="3">
    <source>
        <dbReference type="ARBA" id="ARBA00022553"/>
    </source>
</evidence>
<protein>
    <recommendedName>
        <fullName evidence="2">histidine kinase</fullName>
        <ecNumber evidence="2">2.7.13.3</ecNumber>
    </recommendedName>
</protein>
<keyword evidence="4" id="KW-0808">Transferase</keyword>
<dbReference type="InterPro" id="IPR003594">
    <property type="entry name" value="HATPase_dom"/>
</dbReference>